<dbReference type="SUPFAM" id="SSF52113">
    <property type="entry name" value="BRCT domain"/>
    <property type="match status" value="1"/>
</dbReference>
<dbReference type="EMBL" id="KZ412668">
    <property type="protein sequence ID" value="PIO53454.1"/>
    <property type="molecule type" value="Genomic_DNA"/>
</dbReference>
<dbReference type="GO" id="GO:0000463">
    <property type="term" value="P:maturation of LSU-rRNA from tricistronic rRNA transcript (SSU-rRNA, 5.8S rRNA, LSU-rRNA)"/>
    <property type="evidence" value="ECO:0007669"/>
    <property type="project" value="TreeGrafter"/>
</dbReference>
<dbReference type="InterPro" id="IPR010613">
    <property type="entry name" value="PES"/>
</dbReference>
<evidence type="ECO:0000256" key="4">
    <source>
        <dbReference type="ARBA" id="ARBA00023242"/>
    </source>
</evidence>
<evidence type="ECO:0000313" key="7">
    <source>
        <dbReference type="Proteomes" id="UP000230423"/>
    </source>
</evidence>
<evidence type="ECO:0000313" key="6">
    <source>
        <dbReference type="EMBL" id="PIO53454.1"/>
    </source>
</evidence>
<comment type="subcellular location">
    <subcellularLocation>
        <location evidence="1">Nucleus</location>
    </subcellularLocation>
</comment>
<dbReference type="GO" id="GO:0003723">
    <property type="term" value="F:RNA binding"/>
    <property type="evidence" value="ECO:0007669"/>
    <property type="project" value="TreeGrafter"/>
</dbReference>
<keyword evidence="3" id="KW-0698">rRNA processing</keyword>
<dbReference type="Proteomes" id="UP000230423">
    <property type="component" value="Unassembled WGS sequence"/>
</dbReference>
<reference evidence="6 7" key="1">
    <citation type="submission" date="2015-09" db="EMBL/GenBank/DDBJ databases">
        <title>Draft genome of the parasitic nematode Teladorsagia circumcincta isolate WARC Sus (inbred).</title>
        <authorList>
            <person name="Mitreva M."/>
        </authorList>
    </citation>
    <scope>NUCLEOTIDE SEQUENCE [LARGE SCALE GENOMIC DNA]</scope>
    <source>
        <strain evidence="6 7">S</strain>
    </source>
</reference>
<dbReference type="InterPro" id="IPR036420">
    <property type="entry name" value="BRCT_dom_sf"/>
</dbReference>
<evidence type="ECO:0000259" key="5">
    <source>
        <dbReference type="Pfam" id="PF00533"/>
    </source>
</evidence>
<evidence type="ECO:0000256" key="3">
    <source>
        <dbReference type="ARBA" id="ARBA00022552"/>
    </source>
</evidence>
<dbReference type="Gene3D" id="3.40.50.10190">
    <property type="entry name" value="BRCT domain"/>
    <property type="match status" value="1"/>
</dbReference>
<evidence type="ECO:0000256" key="2">
    <source>
        <dbReference type="ARBA" id="ARBA00022517"/>
    </source>
</evidence>
<gene>
    <name evidence="6" type="ORF">TELCIR_25211</name>
</gene>
<dbReference type="Pfam" id="PF00533">
    <property type="entry name" value="BRCT"/>
    <property type="match status" value="1"/>
</dbReference>
<proteinExistence type="predicted"/>
<dbReference type="PANTHER" id="PTHR12221:SF6">
    <property type="entry name" value="PESCADILLO HOMOLOG"/>
    <property type="match status" value="1"/>
</dbReference>
<dbReference type="PANTHER" id="PTHR12221">
    <property type="entry name" value="PESCADILLO - RELATED"/>
    <property type="match status" value="1"/>
</dbReference>
<protein>
    <recommendedName>
        <fullName evidence="5">BRCT domain-containing protein</fullName>
    </recommendedName>
</protein>
<dbReference type="GO" id="GO:0070545">
    <property type="term" value="C:PeBoW complex"/>
    <property type="evidence" value="ECO:0007669"/>
    <property type="project" value="TreeGrafter"/>
</dbReference>
<dbReference type="OrthoDB" id="10264910at2759"/>
<name>A0A2G9T681_TELCI</name>
<keyword evidence="4" id="KW-0539">Nucleus</keyword>
<sequence>MFGDDDNALADKVKESKLIKNLFKGLVFFLNRETPKEALTLIIRNCGGVVGWSGGPTNLEESNPSITHQIVDRPMSKFDVNRCEFRNCSHNLETLCFLFMPFLYFNVT</sequence>
<dbReference type="InterPro" id="IPR001357">
    <property type="entry name" value="BRCT_dom"/>
</dbReference>
<keyword evidence="7" id="KW-1185">Reference proteome</keyword>
<organism evidence="6 7">
    <name type="scientific">Teladorsagia circumcincta</name>
    <name type="common">Brown stomach worm</name>
    <name type="synonym">Ostertagia circumcincta</name>
    <dbReference type="NCBI Taxonomy" id="45464"/>
    <lineage>
        <taxon>Eukaryota</taxon>
        <taxon>Metazoa</taxon>
        <taxon>Ecdysozoa</taxon>
        <taxon>Nematoda</taxon>
        <taxon>Chromadorea</taxon>
        <taxon>Rhabditida</taxon>
        <taxon>Rhabditina</taxon>
        <taxon>Rhabditomorpha</taxon>
        <taxon>Strongyloidea</taxon>
        <taxon>Trichostrongylidae</taxon>
        <taxon>Teladorsagia</taxon>
    </lineage>
</organism>
<feature type="domain" description="BRCT" evidence="5">
    <location>
        <begin position="21"/>
        <end position="74"/>
    </location>
</feature>
<dbReference type="AlphaFoldDB" id="A0A2G9T681"/>
<accession>A0A2G9T681</accession>
<keyword evidence="2" id="KW-0690">Ribosome biogenesis</keyword>
<evidence type="ECO:0000256" key="1">
    <source>
        <dbReference type="ARBA" id="ARBA00004123"/>
    </source>
</evidence>